<protein>
    <submittedName>
        <fullName evidence="1">Uncharacterized protein</fullName>
    </submittedName>
</protein>
<dbReference type="EMBL" id="CM047902">
    <property type="protein sequence ID" value="KAJ0095598.1"/>
    <property type="molecule type" value="Genomic_DNA"/>
</dbReference>
<comment type="caution">
    <text evidence="1">The sequence shown here is derived from an EMBL/GenBank/DDBJ whole genome shotgun (WGS) entry which is preliminary data.</text>
</comment>
<organism evidence="1 2">
    <name type="scientific">Pistacia atlantica</name>
    <dbReference type="NCBI Taxonomy" id="434234"/>
    <lineage>
        <taxon>Eukaryota</taxon>
        <taxon>Viridiplantae</taxon>
        <taxon>Streptophyta</taxon>
        <taxon>Embryophyta</taxon>
        <taxon>Tracheophyta</taxon>
        <taxon>Spermatophyta</taxon>
        <taxon>Magnoliopsida</taxon>
        <taxon>eudicotyledons</taxon>
        <taxon>Gunneridae</taxon>
        <taxon>Pentapetalae</taxon>
        <taxon>rosids</taxon>
        <taxon>malvids</taxon>
        <taxon>Sapindales</taxon>
        <taxon>Anacardiaceae</taxon>
        <taxon>Pistacia</taxon>
    </lineage>
</organism>
<sequence>MFSQRQYCLTLLFILVISFVSCCFSSYQDDLYFRNGYQSQGDSYYGQVLRRHSGANAPATSAQIVNVDDFGAKADGTDDSQAFLKAWKKACSSNVEAALVIPRNRIYHLKPVTFSGPCKSGLTMKIYGTIKATVHQSDYRKDPKYWIVFDNVNNFIVEGGGTINGNGKIWWRNSCKVNRNLPCKDAPTAVTFFGCKNLRVANLRFKNSQKMHLSFQKCVNAKALNLKVIAPGNSPNTDGIHVTETQNIQIKNCVIRTGDDCISIVSGSKNIRATGIVCGPGHGISIGSLGAGNSEAEVSNVVVDGAKLTGTTNGVRIKTWQGGSGYAKNIIFQNIAMNNVTNPIIIDQHYCDQEGSLHRSGTSASEVAIKFDCSKSSACQGILMQDVVFGSQYKGEAAKALCLNVNLKKRGSFRPLCS</sequence>
<reference evidence="2" key="1">
    <citation type="journal article" date="2023" name="G3 (Bethesda)">
        <title>Genome assembly and association tests identify interacting loci associated with vigor, precocity, and sex in interspecific pistachio rootstocks.</title>
        <authorList>
            <person name="Palmer W."/>
            <person name="Jacygrad E."/>
            <person name="Sagayaradj S."/>
            <person name="Cavanaugh K."/>
            <person name="Han R."/>
            <person name="Bertier L."/>
            <person name="Beede B."/>
            <person name="Kafkas S."/>
            <person name="Golino D."/>
            <person name="Preece J."/>
            <person name="Michelmore R."/>
        </authorList>
    </citation>
    <scope>NUCLEOTIDE SEQUENCE [LARGE SCALE GENOMIC DNA]</scope>
</reference>
<accession>A0ACC1B9L7</accession>
<evidence type="ECO:0000313" key="2">
    <source>
        <dbReference type="Proteomes" id="UP001164250"/>
    </source>
</evidence>
<name>A0ACC1B9L7_9ROSI</name>
<gene>
    <name evidence="1" type="ORF">Patl1_17187</name>
</gene>
<dbReference type="Proteomes" id="UP001164250">
    <property type="component" value="Chromosome 6"/>
</dbReference>
<keyword evidence="2" id="KW-1185">Reference proteome</keyword>
<evidence type="ECO:0000313" key="1">
    <source>
        <dbReference type="EMBL" id="KAJ0095598.1"/>
    </source>
</evidence>
<proteinExistence type="predicted"/>